<keyword evidence="11" id="KW-1185">Reference proteome</keyword>
<evidence type="ECO:0000256" key="7">
    <source>
        <dbReference type="PROSITE-ProRule" id="PRU00169"/>
    </source>
</evidence>
<evidence type="ECO:0000256" key="3">
    <source>
        <dbReference type="ARBA" id="ARBA00022801"/>
    </source>
</evidence>
<dbReference type="InterPro" id="IPR000673">
    <property type="entry name" value="Sig_transdc_resp-reg_Me-estase"/>
</dbReference>
<dbReference type="Pfam" id="PF00072">
    <property type="entry name" value="Response_reg"/>
    <property type="match status" value="1"/>
</dbReference>
<feature type="modified residue" description="4-aspartylphosphate" evidence="5 7">
    <location>
        <position position="55"/>
    </location>
</feature>
<comment type="similarity">
    <text evidence="5">Belongs to the CheB family.</text>
</comment>
<feature type="active site" evidence="5 6">
    <location>
        <position position="285"/>
    </location>
</feature>
<dbReference type="SMART" id="SM00448">
    <property type="entry name" value="REC"/>
    <property type="match status" value="1"/>
</dbReference>
<dbReference type="PROSITE" id="PS50110">
    <property type="entry name" value="RESPONSE_REGULATORY"/>
    <property type="match status" value="1"/>
</dbReference>
<dbReference type="PANTHER" id="PTHR42872:SF6">
    <property type="entry name" value="PROTEIN-GLUTAMATE METHYLESTERASE_PROTEIN-GLUTAMINE GLUTAMINASE"/>
    <property type="match status" value="1"/>
</dbReference>
<proteinExistence type="inferred from homology"/>
<organism evidence="10 11">
    <name type="scientific">Stakelama sediminis</name>
    <dbReference type="NCBI Taxonomy" id="463200"/>
    <lineage>
        <taxon>Bacteria</taxon>
        <taxon>Pseudomonadati</taxon>
        <taxon>Pseudomonadota</taxon>
        <taxon>Alphaproteobacteria</taxon>
        <taxon>Sphingomonadales</taxon>
        <taxon>Sphingomonadaceae</taxon>
        <taxon>Stakelama</taxon>
    </lineage>
</organism>
<gene>
    <name evidence="5" type="primary">cheB</name>
    <name evidence="10" type="ORF">FHR23_000009</name>
</gene>
<evidence type="ECO:0000313" key="10">
    <source>
        <dbReference type="EMBL" id="MBB5717102.1"/>
    </source>
</evidence>
<dbReference type="GO" id="GO:0050568">
    <property type="term" value="F:protein-glutamine glutaminase activity"/>
    <property type="evidence" value="ECO:0007669"/>
    <property type="project" value="UniProtKB-UniRule"/>
</dbReference>
<dbReference type="InterPro" id="IPR001789">
    <property type="entry name" value="Sig_transdc_resp-reg_receiver"/>
</dbReference>
<dbReference type="CDD" id="cd17541">
    <property type="entry name" value="REC_CheB-like"/>
    <property type="match status" value="1"/>
</dbReference>
<dbReference type="CDD" id="cd16432">
    <property type="entry name" value="CheB_Rec"/>
    <property type="match status" value="1"/>
</dbReference>
<keyword evidence="1 5" id="KW-0963">Cytoplasm</keyword>
<comment type="subcellular location">
    <subcellularLocation>
        <location evidence="5">Cytoplasm</location>
    </subcellularLocation>
</comment>
<evidence type="ECO:0000256" key="5">
    <source>
        <dbReference type="HAMAP-Rule" id="MF_00099"/>
    </source>
</evidence>
<feature type="domain" description="CheB-type methylesterase" evidence="9">
    <location>
        <begin position="151"/>
        <end position="341"/>
    </location>
</feature>
<keyword evidence="2 5" id="KW-0145">Chemotaxis</keyword>
<dbReference type="GO" id="GO:0008984">
    <property type="term" value="F:protein-glutamate methylesterase activity"/>
    <property type="evidence" value="ECO:0007669"/>
    <property type="project" value="UniProtKB-UniRule"/>
</dbReference>
<dbReference type="GO" id="GO:0005737">
    <property type="term" value="C:cytoplasm"/>
    <property type="evidence" value="ECO:0007669"/>
    <property type="project" value="UniProtKB-SubCell"/>
</dbReference>
<dbReference type="SUPFAM" id="SSF52738">
    <property type="entry name" value="Methylesterase CheB, C-terminal domain"/>
    <property type="match status" value="1"/>
</dbReference>
<dbReference type="EC" id="3.5.1.44" evidence="5"/>
<dbReference type="Proteomes" id="UP000554342">
    <property type="component" value="Unassembled WGS sequence"/>
</dbReference>
<dbReference type="PROSITE" id="PS50122">
    <property type="entry name" value="CHEB"/>
    <property type="match status" value="1"/>
</dbReference>
<keyword evidence="3 5" id="KW-0378">Hydrolase</keyword>
<dbReference type="NCBIfam" id="NF001965">
    <property type="entry name" value="PRK00742.1"/>
    <property type="match status" value="1"/>
</dbReference>
<feature type="domain" description="Response regulatory" evidence="8">
    <location>
        <begin position="4"/>
        <end position="121"/>
    </location>
</feature>
<dbReference type="InterPro" id="IPR011006">
    <property type="entry name" value="CheY-like_superfamily"/>
</dbReference>
<feature type="active site" evidence="5 6">
    <location>
        <position position="189"/>
    </location>
</feature>
<protein>
    <recommendedName>
        <fullName evidence="5">Protein-glutamate methylesterase/protein-glutamine glutaminase</fullName>
        <ecNumber evidence="5">3.1.1.61</ecNumber>
        <ecNumber evidence="5">3.5.1.44</ecNumber>
    </recommendedName>
</protein>
<dbReference type="RefSeq" id="WP_184000907.1">
    <property type="nucleotide sequence ID" value="NZ_BAABIF010000004.1"/>
</dbReference>
<sequence length="341" mass="36187">MTIRVLIVDDSKTMQAVLRARLSREADIEVVATAGNAAEARQLMRELDPDVVTLDIEMPGMNGLDFLEKIMRLRPTPVIVVSSAAQAGTESAARALALGAVDCYAKADRFGAMGTEDNGKLASLIRQAAQIRFDQRAPSIPKVSVKTQKSIGGDTRLIAIGSSTGGVEALQILLRDFPADCPPTMIVQHINVNFAAAVARRLDSICKAKVLLAEPDMPIRRGQVYFAPGGDRHMMLGGTENWFVKLRQGDLVSGHRPSVDALFRSIAPKIRGHVVGVLMTGMGSDGARGLLEMAQAGATTIAQNEASCTVFGMPRAAIELGAAGVVAPLDRIAEHALSRAA</sequence>
<evidence type="ECO:0000259" key="8">
    <source>
        <dbReference type="PROSITE" id="PS50110"/>
    </source>
</evidence>
<comment type="catalytic activity">
    <reaction evidence="4 5">
        <text>[protein]-L-glutamate 5-O-methyl ester + H2O = L-glutamyl-[protein] + methanol + H(+)</text>
        <dbReference type="Rhea" id="RHEA:23236"/>
        <dbReference type="Rhea" id="RHEA-COMP:10208"/>
        <dbReference type="Rhea" id="RHEA-COMP:10311"/>
        <dbReference type="ChEBI" id="CHEBI:15377"/>
        <dbReference type="ChEBI" id="CHEBI:15378"/>
        <dbReference type="ChEBI" id="CHEBI:17790"/>
        <dbReference type="ChEBI" id="CHEBI:29973"/>
        <dbReference type="ChEBI" id="CHEBI:82795"/>
        <dbReference type="EC" id="3.1.1.61"/>
    </reaction>
</comment>
<evidence type="ECO:0000256" key="1">
    <source>
        <dbReference type="ARBA" id="ARBA00022490"/>
    </source>
</evidence>
<evidence type="ECO:0000313" key="11">
    <source>
        <dbReference type="Proteomes" id="UP000554342"/>
    </source>
</evidence>
<name>A0A840YU37_9SPHN</name>
<dbReference type="Gene3D" id="3.40.50.180">
    <property type="entry name" value="Methylesterase CheB, C-terminal domain"/>
    <property type="match status" value="1"/>
</dbReference>
<comment type="catalytic activity">
    <reaction evidence="5">
        <text>L-glutaminyl-[protein] + H2O = L-glutamyl-[protein] + NH4(+)</text>
        <dbReference type="Rhea" id="RHEA:16441"/>
        <dbReference type="Rhea" id="RHEA-COMP:10207"/>
        <dbReference type="Rhea" id="RHEA-COMP:10208"/>
        <dbReference type="ChEBI" id="CHEBI:15377"/>
        <dbReference type="ChEBI" id="CHEBI:28938"/>
        <dbReference type="ChEBI" id="CHEBI:29973"/>
        <dbReference type="ChEBI" id="CHEBI:30011"/>
        <dbReference type="EC" id="3.5.1.44"/>
    </reaction>
</comment>
<comment type="function">
    <text evidence="5">Involved in chemotaxis. Part of a chemotaxis signal transduction system that modulates chemotaxis in response to various stimuli. Catalyzes the demethylation of specific methylglutamate residues introduced into the chemoreceptors (methyl-accepting chemotaxis proteins or MCP) by CheR. Also mediates the irreversible deamidation of specific glutamine residues to glutamic acid.</text>
</comment>
<dbReference type="InterPro" id="IPR008248">
    <property type="entry name" value="CheB-like"/>
</dbReference>
<evidence type="ECO:0000256" key="2">
    <source>
        <dbReference type="ARBA" id="ARBA00022500"/>
    </source>
</evidence>
<dbReference type="AlphaFoldDB" id="A0A840YU37"/>
<accession>A0A840YU37</accession>
<dbReference type="Pfam" id="PF01339">
    <property type="entry name" value="CheB_methylest"/>
    <property type="match status" value="1"/>
</dbReference>
<keyword evidence="5 7" id="KW-0597">Phosphoprotein</keyword>
<comment type="caution">
    <text evidence="10">The sequence shown here is derived from an EMBL/GenBank/DDBJ whole genome shotgun (WGS) entry which is preliminary data.</text>
</comment>
<evidence type="ECO:0000256" key="6">
    <source>
        <dbReference type="PROSITE-ProRule" id="PRU00050"/>
    </source>
</evidence>
<reference evidence="10 11" key="1">
    <citation type="submission" date="2020-08" db="EMBL/GenBank/DDBJ databases">
        <title>Genomic Encyclopedia of Type Strains, Phase IV (KMG-IV): sequencing the most valuable type-strain genomes for metagenomic binning, comparative biology and taxonomic classification.</title>
        <authorList>
            <person name="Goeker M."/>
        </authorList>
    </citation>
    <scope>NUCLEOTIDE SEQUENCE [LARGE SCALE GENOMIC DNA]</scope>
    <source>
        <strain evidence="10 11">DSM 27203</strain>
    </source>
</reference>
<dbReference type="PIRSF" id="PIRSF000876">
    <property type="entry name" value="RR_chemtxs_CheB"/>
    <property type="match status" value="1"/>
</dbReference>
<dbReference type="GO" id="GO:0000156">
    <property type="term" value="F:phosphorelay response regulator activity"/>
    <property type="evidence" value="ECO:0007669"/>
    <property type="project" value="InterPro"/>
</dbReference>
<evidence type="ECO:0000259" key="9">
    <source>
        <dbReference type="PROSITE" id="PS50122"/>
    </source>
</evidence>
<dbReference type="EMBL" id="JACIJI010000001">
    <property type="protein sequence ID" value="MBB5717102.1"/>
    <property type="molecule type" value="Genomic_DNA"/>
</dbReference>
<dbReference type="PANTHER" id="PTHR42872">
    <property type="entry name" value="PROTEIN-GLUTAMATE METHYLESTERASE/PROTEIN-GLUTAMINE GLUTAMINASE"/>
    <property type="match status" value="1"/>
</dbReference>
<dbReference type="InterPro" id="IPR035909">
    <property type="entry name" value="CheB_C"/>
</dbReference>
<dbReference type="HAMAP" id="MF_00099">
    <property type="entry name" value="CheB_chemtxs"/>
    <property type="match status" value="1"/>
</dbReference>
<dbReference type="GO" id="GO:0006935">
    <property type="term" value="P:chemotaxis"/>
    <property type="evidence" value="ECO:0007669"/>
    <property type="project" value="UniProtKB-UniRule"/>
</dbReference>
<dbReference type="SUPFAM" id="SSF52172">
    <property type="entry name" value="CheY-like"/>
    <property type="match status" value="1"/>
</dbReference>
<comment type="domain">
    <text evidence="5">Contains a C-terminal catalytic domain, and an N-terminal region which modulates catalytic activity.</text>
</comment>
<dbReference type="EC" id="3.1.1.61" evidence="5"/>
<dbReference type="Gene3D" id="3.40.50.2300">
    <property type="match status" value="1"/>
</dbReference>
<comment type="PTM">
    <text evidence="5">Phosphorylated by CheA. Phosphorylation of the N-terminal regulatory domain activates the methylesterase activity.</text>
</comment>
<evidence type="ECO:0000256" key="4">
    <source>
        <dbReference type="ARBA" id="ARBA00048267"/>
    </source>
</evidence>
<feature type="active site" evidence="5 6">
    <location>
        <position position="163"/>
    </location>
</feature>